<evidence type="ECO:0000256" key="1">
    <source>
        <dbReference type="ARBA" id="ARBA00004370"/>
    </source>
</evidence>
<dbReference type="Pfam" id="PF04116">
    <property type="entry name" value="FA_hydroxylase"/>
    <property type="match status" value="1"/>
</dbReference>
<evidence type="ECO:0000256" key="4">
    <source>
        <dbReference type="ARBA" id="ARBA00023136"/>
    </source>
</evidence>
<evidence type="ECO:0000313" key="5">
    <source>
        <dbReference type="EMBL" id="NSL89297.1"/>
    </source>
</evidence>
<organism evidence="5 6">
    <name type="scientific">Chitinophaga solisilvae</name>
    <dbReference type="NCBI Taxonomy" id="1233460"/>
    <lineage>
        <taxon>Bacteria</taxon>
        <taxon>Pseudomonadati</taxon>
        <taxon>Bacteroidota</taxon>
        <taxon>Chitinophagia</taxon>
        <taxon>Chitinophagales</taxon>
        <taxon>Chitinophagaceae</taxon>
        <taxon>Chitinophaga</taxon>
    </lineage>
</organism>
<dbReference type="PANTHER" id="PTHR11863">
    <property type="entry name" value="STEROL DESATURASE"/>
    <property type="match status" value="1"/>
</dbReference>
<evidence type="ECO:0000313" key="6">
    <source>
        <dbReference type="Proteomes" id="UP000281028"/>
    </source>
</evidence>
<keyword evidence="3" id="KW-1133">Transmembrane helix</keyword>
<dbReference type="Proteomes" id="UP000281028">
    <property type="component" value="Unassembled WGS sequence"/>
</dbReference>
<dbReference type="GO" id="GO:0005506">
    <property type="term" value="F:iron ion binding"/>
    <property type="evidence" value="ECO:0007669"/>
    <property type="project" value="InterPro"/>
</dbReference>
<dbReference type="GO" id="GO:0008610">
    <property type="term" value="P:lipid biosynthetic process"/>
    <property type="evidence" value="ECO:0007669"/>
    <property type="project" value="InterPro"/>
</dbReference>
<dbReference type="GO" id="GO:0016020">
    <property type="term" value="C:membrane"/>
    <property type="evidence" value="ECO:0007669"/>
    <property type="project" value="UniProtKB-SubCell"/>
</dbReference>
<proteinExistence type="predicted"/>
<protein>
    <submittedName>
        <fullName evidence="5">Sterol desaturase family protein</fullName>
    </submittedName>
</protein>
<name>A0A433WNZ5_9BACT</name>
<evidence type="ECO:0000256" key="2">
    <source>
        <dbReference type="ARBA" id="ARBA00022692"/>
    </source>
</evidence>
<dbReference type="AlphaFoldDB" id="A0A433WNZ5"/>
<comment type="caution">
    <text evidence="5">The sequence shown here is derived from an EMBL/GenBank/DDBJ whole genome shotgun (WGS) entry which is preliminary data.</text>
</comment>
<dbReference type="InterPro" id="IPR006694">
    <property type="entry name" value="Fatty_acid_hydroxylase"/>
</dbReference>
<gene>
    <name evidence="5" type="ORF">ECE50_020820</name>
</gene>
<comment type="subcellular location">
    <subcellularLocation>
        <location evidence="1">Membrane</location>
    </subcellularLocation>
</comment>
<dbReference type="EMBL" id="RIAR02000001">
    <property type="protein sequence ID" value="NSL89297.1"/>
    <property type="molecule type" value="Genomic_DNA"/>
</dbReference>
<dbReference type="InterPro" id="IPR050307">
    <property type="entry name" value="Sterol_Desaturase_Related"/>
</dbReference>
<reference evidence="5" key="1">
    <citation type="submission" date="2020-05" db="EMBL/GenBank/DDBJ databases">
        <title>Chitinophaga laudate sp. nov., isolated from a tropical peat swamp.</title>
        <authorList>
            <person name="Goh C.B.S."/>
            <person name="Lee M.S."/>
            <person name="Parimannan S."/>
            <person name="Pasbakhsh P."/>
            <person name="Yule C.M."/>
            <person name="Rajandas H."/>
            <person name="Loke S."/>
            <person name="Croft L."/>
            <person name="Tan J.B.L."/>
        </authorList>
    </citation>
    <scope>NUCLEOTIDE SEQUENCE</scope>
    <source>
        <strain evidence="5">Mgbs1</strain>
    </source>
</reference>
<evidence type="ECO:0000256" key="3">
    <source>
        <dbReference type="ARBA" id="ARBA00022989"/>
    </source>
</evidence>
<keyword evidence="6" id="KW-1185">Reference proteome</keyword>
<keyword evidence="2" id="KW-0812">Transmembrane</keyword>
<keyword evidence="4" id="KW-0472">Membrane</keyword>
<dbReference type="OrthoDB" id="9770329at2"/>
<sequence length="285" mass="33037">MVSFFENIPSYYRTAILAGGLLLLWIIEGLIPRFRFKGNRYRHAGSNLFFTLTTIVVNTTFAFLIVKASQWTSEAKFGLLYWLQLPLWLHTILAVLMLDLIGAYLIHLVQHKTAWMWHFHKIHHIDTQIDATTALRHHPVESLFRVGALFIAILTMGVPFWMVMMYQSLSAFMSQFNHANIHLPKWLDNTLSWVIVSPDMHKVHHSHYQPETDSNYANIFSVWDRLFGTFVVIPDTTSIRYGLDEYQAPRYQEIGPLLKVPWEQTLAGEDNRSGQQKPADNTIIP</sequence>
<dbReference type="GO" id="GO:0016491">
    <property type="term" value="F:oxidoreductase activity"/>
    <property type="evidence" value="ECO:0007669"/>
    <property type="project" value="InterPro"/>
</dbReference>
<accession>A0A433WNZ5</accession>